<sequence>MGYVFNLKDTIEYSKWFEKPHNRSVLALEKKLMTDMLQPSKGETILDIGCGTGESLVPYLEMGLSVTGVDPSKYMLDCAIKRLANRAELRMCFAENLPFDDNSFNYASFFTSLEFTDDPKMALEEACRVAKDKIFIGILNSYSINAFSIRIKKHFSETLYSHAKFFNVWEIKKILKELLGDVPISWNTVCEFPFRSCIIANKFDKADFTIKYPFSPFVGIVVTLIPRFRTKPLAIKYSASQTGSAIAGKPVLGGSIHGSPSL</sequence>
<evidence type="ECO:0000259" key="1">
    <source>
        <dbReference type="Pfam" id="PF08241"/>
    </source>
</evidence>
<dbReference type="AlphaFoldDB" id="E1YC34"/>
<dbReference type="SUPFAM" id="SSF53335">
    <property type="entry name" value="S-adenosyl-L-methionine-dependent methyltransferases"/>
    <property type="match status" value="1"/>
</dbReference>
<evidence type="ECO:0000313" key="2">
    <source>
        <dbReference type="EMBL" id="CBX28128.1"/>
    </source>
</evidence>
<protein>
    <recommendedName>
        <fullName evidence="1">Methyltransferase type 11 domain-containing protein</fullName>
    </recommendedName>
</protein>
<dbReference type="Pfam" id="PF08241">
    <property type="entry name" value="Methyltransf_11"/>
    <property type="match status" value="1"/>
</dbReference>
<dbReference type="InterPro" id="IPR029063">
    <property type="entry name" value="SAM-dependent_MTases_sf"/>
</dbReference>
<feature type="domain" description="Methyltransferase type 11" evidence="1">
    <location>
        <begin position="46"/>
        <end position="132"/>
    </location>
</feature>
<reference evidence="2" key="1">
    <citation type="journal article" date="2011" name="Environ. Microbiol.">
        <title>Genomic insights into the metabolic potential of the polycyclic aromatic hydrocarbon degrading sulfate-reducing Deltaproteobacterium N47.</title>
        <authorList>
            <person name="Bergmann F."/>
            <person name="Selesi D."/>
            <person name="Weinmaier T."/>
            <person name="Tischler P."/>
            <person name="Rattei T."/>
            <person name="Meckenstock R.U."/>
        </authorList>
    </citation>
    <scope>NUCLEOTIDE SEQUENCE</scope>
</reference>
<dbReference type="InterPro" id="IPR013216">
    <property type="entry name" value="Methyltransf_11"/>
</dbReference>
<gene>
    <name evidence="2" type="ORF">N47_G34520</name>
</gene>
<dbReference type="CDD" id="cd02440">
    <property type="entry name" value="AdoMet_MTases"/>
    <property type="match status" value="1"/>
</dbReference>
<proteinExistence type="predicted"/>
<dbReference type="PANTHER" id="PTHR43591">
    <property type="entry name" value="METHYLTRANSFERASE"/>
    <property type="match status" value="1"/>
</dbReference>
<dbReference type="GO" id="GO:0008757">
    <property type="term" value="F:S-adenosylmethionine-dependent methyltransferase activity"/>
    <property type="evidence" value="ECO:0007669"/>
    <property type="project" value="InterPro"/>
</dbReference>
<dbReference type="Gene3D" id="3.40.50.150">
    <property type="entry name" value="Vaccinia Virus protein VP39"/>
    <property type="match status" value="1"/>
</dbReference>
<dbReference type="PANTHER" id="PTHR43591:SF24">
    <property type="entry name" value="2-METHOXY-6-POLYPRENYL-1,4-BENZOQUINOL METHYLASE, MITOCHONDRIAL"/>
    <property type="match status" value="1"/>
</dbReference>
<accession>E1YC34</accession>
<dbReference type="EMBL" id="FR695868">
    <property type="protein sequence ID" value="CBX28128.1"/>
    <property type="molecule type" value="Genomic_DNA"/>
</dbReference>
<organism evidence="2">
    <name type="scientific">uncultured Desulfobacterium sp</name>
    <dbReference type="NCBI Taxonomy" id="201089"/>
    <lineage>
        <taxon>Bacteria</taxon>
        <taxon>Pseudomonadati</taxon>
        <taxon>Thermodesulfobacteriota</taxon>
        <taxon>Desulfobacteria</taxon>
        <taxon>Desulfobacterales</taxon>
        <taxon>Desulfobacteriaceae</taxon>
        <taxon>Desulfobacterium</taxon>
        <taxon>environmental samples</taxon>
    </lineage>
</organism>
<name>E1YC34_9BACT</name>